<sequence length="307" mass="33652">MPLLLQTFNKLCSKFDNHHHRRGCKASFSVSRLQAFEDDVSSCLNQLLLSTSDSKSLSFRWLLQLLQGLIPIIHQAFAKLVVDLEYPVGKWGADLVDGYMNYSLNLLDLLNSISFSLTQLGNSRVSLSYALSVIHSSPSMAVSRLKPIVLKRDFQGLEIRGNVKEQRKGCSGGEWAIERALTTMEGIGYWVCGIVISGCEGDSTAYLEMRKLAAGVAVPAFKALDSVILAVVSKNGSIPEEVEEVNAAAEMIIGGSSSSGEAVEEMGRRLGRLEKTVEALGKEVDGRFSEVLDGRSRLLDVFRQPKH</sequence>
<evidence type="ECO:0000313" key="2">
    <source>
        <dbReference type="Proteomes" id="UP001642487"/>
    </source>
</evidence>
<name>A0ABP0XUL6_9ROSI</name>
<proteinExistence type="predicted"/>
<gene>
    <name evidence="1" type="ORF">CITCOLO1_LOCUS1855</name>
</gene>
<dbReference type="Proteomes" id="UP001642487">
    <property type="component" value="Chromosome 1"/>
</dbReference>
<protein>
    <submittedName>
        <fullName evidence="1">Uncharacterized protein</fullName>
    </submittedName>
</protein>
<evidence type="ECO:0000313" key="1">
    <source>
        <dbReference type="EMBL" id="CAK9310237.1"/>
    </source>
</evidence>
<dbReference type="PANTHER" id="PTHR31509">
    <property type="entry name" value="BPS1-LIKE PROTEIN"/>
    <property type="match status" value="1"/>
</dbReference>
<dbReference type="EMBL" id="OZ021735">
    <property type="protein sequence ID" value="CAK9310237.1"/>
    <property type="molecule type" value="Genomic_DNA"/>
</dbReference>
<organism evidence="1 2">
    <name type="scientific">Citrullus colocynthis</name>
    <name type="common">colocynth</name>
    <dbReference type="NCBI Taxonomy" id="252529"/>
    <lineage>
        <taxon>Eukaryota</taxon>
        <taxon>Viridiplantae</taxon>
        <taxon>Streptophyta</taxon>
        <taxon>Embryophyta</taxon>
        <taxon>Tracheophyta</taxon>
        <taxon>Spermatophyta</taxon>
        <taxon>Magnoliopsida</taxon>
        <taxon>eudicotyledons</taxon>
        <taxon>Gunneridae</taxon>
        <taxon>Pentapetalae</taxon>
        <taxon>rosids</taxon>
        <taxon>fabids</taxon>
        <taxon>Cucurbitales</taxon>
        <taxon>Cucurbitaceae</taxon>
        <taxon>Benincaseae</taxon>
        <taxon>Citrullus</taxon>
    </lineage>
</organism>
<reference evidence="1 2" key="1">
    <citation type="submission" date="2024-03" db="EMBL/GenBank/DDBJ databases">
        <authorList>
            <person name="Gkanogiannis A."/>
            <person name="Becerra Lopez-Lavalle L."/>
        </authorList>
    </citation>
    <scope>NUCLEOTIDE SEQUENCE [LARGE SCALE GENOMIC DNA]</scope>
</reference>
<keyword evidence="2" id="KW-1185">Reference proteome</keyword>
<accession>A0ABP0XUL6</accession>